<keyword evidence="2" id="KW-1133">Transmembrane helix</keyword>
<keyword evidence="4" id="KW-1185">Reference proteome</keyword>
<feature type="coiled-coil region" evidence="1">
    <location>
        <begin position="86"/>
        <end position="113"/>
    </location>
</feature>
<organism evidence="3 4">
    <name type="scientific">Blautia faecicola</name>
    <dbReference type="NCBI Taxonomy" id="2509240"/>
    <lineage>
        <taxon>Bacteria</taxon>
        <taxon>Bacillati</taxon>
        <taxon>Bacillota</taxon>
        <taxon>Clostridia</taxon>
        <taxon>Lachnospirales</taxon>
        <taxon>Lachnospiraceae</taxon>
        <taxon>Blautia</taxon>
    </lineage>
</organism>
<protein>
    <recommendedName>
        <fullName evidence="5">Cell division protein FtsL</fullName>
    </recommendedName>
</protein>
<dbReference type="Proteomes" id="UP000290106">
    <property type="component" value="Unassembled WGS sequence"/>
</dbReference>
<keyword evidence="2" id="KW-0812">Transmembrane</keyword>
<accession>A0A4Q1RG05</accession>
<gene>
    <name evidence="3" type="ORF">ETP43_04580</name>
</gene>
<reference evidence="3 4" key="1">
    <citation type="submission" date="2019-01" db="EMBL/GenBank/DDBJ databases">
        <title>Blautia sp. nov. KGMB01111 isolated human feces.</title>
        <authorList>
            <person name="Park J.-E."/>
            <person name="Kim J.-S."/>
            <person name="Park S.-H."/>
        </authorList>
    </citation>
    <scope>NUCLEOTIDE SEQUENCE [LARGE SCALE GENOMIC DNA]</scope>
    <source>
        <strain evidence="3 4">KGMB01111</strain>
    </source>
</reference>
<evidence type="ECO:0000313" key="4">
    <source>
        <dbReference type="Proteomes" id="UP000290106"/>
    </source>
</evidence>
<evidence type="ECO:0008006" key="5">
    <source>
        <dbReference type="Google" id="ProtNLM"/>
    </source>
</evidence>
<evidence type="ECO:0000256" key="1">
    <source>
        <dbReference type="SAM" id="Coils"/>
    </source>
</evidence>
<dbReference type="OrthoDB" id="2051525at2"/>
<proteinExistence type="predicted"/>
<name>A0A4Q1RG05_9FIRM</name>
<evidence type="ECO:0000256" key="2">
    <source>
        <dbReference type="SAM" id="Phobius"/>
    </source>
</evidence>
<dbReference type="AlphaFoldDB" id="A0A4Q1RG05"/>
<keyword evidence="1" id="KW-0175">Coiled coil</keyword>
<comment type="caution">
    <text evidence="3">The sequence shown here is derived from an EMBL/GenBank/DDBJ whole genome shotgun (WGS) entry which is preliminary data.</text>
</comment>
<keyword evidence="2" id="KW-0472">Membrane</keyword>
<feature type="transmembrane region" description="Helical" evidence="2">
    <location>
        <begin position="61"/>
        <end position="80"/>
    </location>
</feature>
<evidence type="ECO:0000313" key="3">
    <source>
        <dbReference type="EMBL" id="RXS74551.1"/>
    </source>
</evidence>
<sequence>MARKQNRRVNSRSERIVEQYVVDGNTIRKIQAIPQEEPERKPVRRSTSRNRARTRAMSRGYVMFLAVVSATALFMCARYLQIKSAITTQNKQIATTESELSQLKADNDALYNSVISSVDLEKIKDKAMNELGMTYPQEDQIYQFDTAGNSYVRQYKDVPDTTK</sequence>
<dbReference type="EMBL" id="SDKC01000001">
    <property type="protein sequence ID" value="RXS74551.1"/>
    <property type="molecule type" value="Genomic_DNA"/>
</dbReference>
<dbReference type="RefSeq" id="WP_129257179.1">
    <property type="nucleotide sequence ID" value="NZ_SDKC01000001.1"/>
</dbReference>